<feature type="transmembrane region" description="Helical" evidence="8">
    <location>
        <begin position="99"/>
        <end position="117"/>
    </location>
</feature>
<evidence type="ECO:0000256" key="3">
    <source>
        <dbReference type="ARBA" id="ARBA00022692"/>
    </source>
</evidence>
<evidence type="ECO:0000313" key="10">
    <source>
        <dbReference type="Proteomes" id="UP000005446"/>
    </source>
</evidence>
<evidence type="ECO:0000256" key="7">
    <source>
        <dbReference type="SAM" id="MobiDB-lite"/>
    </source>
</evidence>
<dbReference type="Pfam" id="PF07690">
    <property type="entry name" value="MFS_1"/>
    <property type="match status" value="1"/>
</dbReference>
<dbReference type="GO" id="GO:0033229">
    <property type="term" value="F:cysteine transmembrane transporter activity"/>
    <property type="evidence" value="ECO:0007669"/>
    <property type="project" value="TreeGrafter"/>
</dbReference>
<keyword evidence="4 8" id="KW-1133">Transmembrane helix</keyword>
<name>H0EUS7_GLAL7</name>
<feature type="transmembrane region" description="Helical" evidence="8">
    <location>
        <begin position="340"/>
        <end position="359"/>
    </location>
</feature>
<dbReference type="AlphaFoldDB" id="H0EUS7"/>
<feature type="transmembrane region" description="Helical" evidence="8">
    <location>
        <begin position="214"/>
        <end position="234"/>
    </location>
</feature>
<feature type="transmembrane region" description="Helical" evidence="8">
    <location>
        <begin position="308"/>
        <end position="328"/>
    </location>
</feature>
<comment type="caution">
    <text evidence="9">The sequence shown here is derived from an EMBL/GenBank/DDBJ whole genome shotgun (WGS) entry which is preliminary data.</text>
</comment>
<accession>H0EUS7</accession>
<dbReference type="PANTHER" id="PTHR43791">
    <property type="entry name" value="PERMEASE-RELATED"/>
    <property type="match status" value="1"/>
</dbReference>
<keyword evidence="3 8" id="KW-0812">Transmembrane</keyword>
<comment type="similarity">
    <text evidence="6">Belongs to the major facilitator superfamily. Allantoate permease family.</text>
</comment>
<comment type="subcellular location">
    <subcellularLocation>
        <location evidence="1">Membrane</location>
        <topology evidence="1">Multi-pass membrane protein</topology>
    </subcellularLocation>
</comment>
<evidence type="ECO:0000256" key="6">
    <source>
        <dbReference type="ARBA" id="ARBA00037968"/>
    </source>
</evidence>
<keyword evidence="2" id="KW-0813">Transport</keyword>
<keyword evidence="5 8" id="KW-0472">Membrane</keyword>
<protein>
    <submittedName>
        <fullName evidence="9">Putative Uncharacterized transporter</fullName>
    </submittedName>
</protein>
<feature type="region of interest" description="Disordered" evidence="7">
    <location>
        <begin position="1"/>
        <end position="26"/>
    </location>
</feature>
<dbReference type="InParanoid" id="H0EUS7"/>
<evidence type="ECO:0000313" key="9">
    <source>
        <dbReference type="EMBL" id="EHK97732.1"/>
    </source>
</evidence>
<dbReference type="InterPro" id="IPR036259">
    <property type="entry name" value="MFS_trans_sf"/>
</dbReference>
<gene>
    <name evidence="9" type="ORF">M7I_6516</name>
</gene>
<feature type="transmembrane region" description="Helical" evidence="8">
    <location>
        <begin position="129"/>
        <end position="147"/>
    </location>
</feature>
<evidence type="ECO:0000256" key="1">
    <source>
        <dbReference type="ARBA" id="ARBA00004141"/>
    </source>
</evidence>
<feature type="transmembrane region" description="Helical" evidence="8">
    <location>
        <begin position="180"/>
        <end position="202"/>
    </location>
</feature>
<dbReference type="PANTHER" id="PTHR43791:SF63">
    <property type="entry name" value="HIGH AFFINITY CYSTEINE TRANSPORTER"/>
    <property type="match status" value="1"/>
</dbReference>
<dbReference type="FunFam" id="1.20.1250.20:FF:000064">
    <property type="entry name" value="MFS allantoate transporter"/>
    <property type="match status" value="1"/>
</dbReference>
<feature type="transmembrane region" description="Helical" evidence="8">
    <location>
        <begin position="154"/>
        <end position="174"/>
    </location>
</feature>
<reference evidence="9 10" key="1">
    <citation type="journal article" date="2012" name="Eukaryot. Cell">
        <title>Genome sequence of the fungus Glarea lozoyensis: the first genome sequence of a species from the Helotiaceae family.</title>
        <authorList>
            <person name="Youssar L."/>
            <person name="Gruening B.A."/>
            <person name="Erxleben A."/>
            <person name="Guenther S."/>
            <person name="Huettel W."/>
        </authorList>
    </citation>
    <scope>NUCLEOTIDE SEQUENCE [LARGE SCALE GENOMIC DNA]</scope>
    <source>
        <strain evidence="10">ATCC 74030 / MF5533</strain>
    </source>
</reference>
<dbReference type="Gene3D" id="1.20.1250.20">
    <property type="entry name" value="MFS general substrate transporter like domains"/>
    <property type="match status" value="1"/>
</dbReference>
<feature type="transmembrane region" description="Helical" evidence="8">
    <location>
        <begin position="281"/>
        <end position="301"/>
    </location>
</feature>
<dbReference type="SUPFAM" id="SSF103473">
    <property type="entry name" value="MFS general substrate transporter"/>
    <property type="match status" value="1"/>
</dbReference>
<evidence type="ECO:0000256" key="5">
    <source>
        <dbReference type="ARBA" id="ARBA00023136"/>
    </source>
</evidence>
<proteinExistence type="inferred from homology"/>
<dbReference type="EMBL" id="AGUE01000181">
    <property type="protein sequence ID" value="EHK97732.1"/>
    <property type="molecule type" value="Genomic_DNA"/>
</dbReference>
<dbReference type="HOGENOM" id="CLU_001265_0_5_1"/>
<feature type="transmembrane region" description="Helical" evidence="8">
    <location>
        <begin position="371"/>
        <end position="391"/>
    </location>
</feature>
<keyword evidence="10" id="KW-1185">Reference proteome</keyword>
<dbReference type="InterPro" id="IPR011701">
    <property type="entry name" value="MFS"/>
</dbReference>
<evidence type="ECO:0000256" key="2">
    <source>
        <dbReference type="ARBA" id="ARBA00022448"/>
    </source>
</evidence>
<organism evidence="9 10">
    <name type="scientific">Glarea lozoyensis (strain ATCC 74030 / MF5533)</name>
    <dbReference type="NCBI Taxonomy" id="1104152"/>
    <lineage>
        <taxon>Eukaryota</taxon>
        <taxon>Fungi</taxon>
        <taxon>Dikarya</taxon>
        <taxon>Ascomycota</taxon>
        <taxon>Pezizomycotina</taxon>
        <taxon>Leotiomycetes</taxon>
        <taxon>Helotiales</taxon>
        <taxon>Helotiaceae</taxon>
        <taxon>Glarea</taxon>
    </lineage>
</organism>
<sequence length="517" mass="57060">MEEDKMANAPQVTHEDDIGSYTAPVPKNVQKDEETAAYVGQSAVPIDEKTNKELFWTINRRILACIVGTYFCQSLDKGTLGFASIMGIRTDAHLVGQQFSWLGTILYMGVLVGEYPTNLLLQKLPVAKYLATNVFLWGIVIACSAAAKDFKAMMVVRFLLGLFESCVQPAFIIIEQTVLTSLWYCMVGVQLMVGGIIAWGASHFVGHAIYSWQLLFLALGLLTCVWGLFIGWWLPDSPMSAKCFTEDQKRLMVERVRSNETGIQNKTYKVHQTFEAIKDPLLNIAQGAVTIMVMVGGATLAQTTGQTLLVMHVWTIPPIIGTAIIYSIPPSPSTRIGLLIAFYCTQFFLAEGNLVFSLISRNVAGQTKKSTTLAITFVAWAAGNMTAPQIFQAGDAPRYKKGFTAHFCLYVLFNIFAAVLRVLLTRRNKEKRQAAANALAIEATEQVDEKISHPHAFEDLTDKENPDFSKPKMAKAHFIRELIPAHGLCMLSLAHLSLPFSTALILPSVCGYAGRML</sequence>
<dbReference type="OrthoDB" id="6730379at2759"/>
<evidence type="ECO:0000256" key="4">
    <source>
        <dbReference type="ARBA" id="ARBA00022989"/>
    </source>
</evidence>
<dbReference type="GO" id="GO:0016020">
    <property type="term" value="C:membrane"/>
    <property type="evidence" value="ECO:0007669"/>
    <property type="project" value="UniProtKB-SubCell"/>
</dbReference>
<dbReference type="Proteomes" id="UP000005446">
    <property type="component" value="Unassembled WGS sequence"/>
</dbReference>
<feature type="transmembrane region" description="Helical" evidence="8">
    <location>
        <begin position="403"/>
        <end position="424"/>
    </location>
</feature>
<evidence type="ECO:0000256" key="8">
    <source>
        <dbReference type="SAM" id="Phobius"/>
    </source>
</evidence>